<comment type="caution">
    <text evidence="1">The sequence shown here is derived from an EMBL/GenBank/DDBJ whole genome shotgun (WGS) entry which is preliminary data.</text>
</comment>
<evidence type="ECO:0008006" key="2">
    <source>
        <dbReference type="Google" id="ProtNLM"/>
    </source>
</evidence>
<dbReference type="SUPFAM" id="SSF52540">
    <property type="entry name" value="P-loop containing nucleoside triphosphate hydrolases"/>
    <property type="match status" value="1"/>
</dbReference>
<dbReference type="EMBL" id="JNSL01000060">
    <property type="protein sequence ID" value="KGA17488.1"/>
    <property type="molecule type" value="Genomic_DNA"/>
</dbReference>
<protein>
    <recommendedName>
        <fullName evidence="2">CobQ/CobB/MinD/ParA nucleotide binding domain-containing protein</fullName>
    </recommendedName>
</protein>
<evidence type="ECO:0000313" key="1">
    <source>
        <dbReference type="EMBL" id="KGA17488.1"/>
    </source>
</evidence>
<organism evidence="1">
    <name type="scientific">freshwater metagenome</name>
    <dbReference type="NCBI Taxonomy" id="449393"/>
    <lineage>
        <taxon>unclassified sequences</taxon>
        <taxon>metagenomes</taxon>
        <taxon>ecological metagenomes</taxon>
    </lineage>
</organism>
<gene>
    <name evidence="1" type="ORF">GM51_10290</name>
</gene>
<dbReference type="InterPro" id="IPR027417">
    <property type="entry name" value="P-loop_NTPase"/>
</dbReference>
<name>A0A094SGR1_9ZZZZ</name>
<sequence>MVFSCWSAKGGSGTTVVAVALAVLLGRDSDFGSVLVDLDGDGPTVLGVPEPSGPGLSDWLAASPSVGAAAIERLEHSVASGVRLIPRGRRLLASEDRAAMCLEKLVDDERPIVVDVGRMSNADDVEDRVRRQFVEAATTSLLVTRPCFISLRRASALPFRPTGVVLVEEDGRALSRSDVEDVLGVPVVAAVAVEPAVARCVDSGLLAARLPAPLGKALRDVA</sequence>
<accession>A0A094SGR1</accession>
<reference evidence="1" key="1">
    <citation type="submission" date="2014-06" db="EMBL/GenBank/DDBJ databases">
        <title>Key roles for freshwater Actinobacteria revealed by deep metagenomic sequencing.</title>
        <authorList>
            <person name="Ghai R."/>
            <person name="Mizuno C.M."/>
            <person name="Picazo A."/>
            <person name="Camacho A."/>
            <person name="Rodriguez-Valera F."/>
        </authorList>
    </citation>
    <scope>NUCLEOTIDE SEQUENCE</scope>
</reference>
<dbReference type="AlphaFoldDB" id="A0A094SGR1"/>
<dbReference type="Gene3D" id="3.40.50.300">
    <property type="entry name" value="P-loop containing nucleotide triphosphate hydrolases"/>
    <property type="match status" value="1"/>
</dbReference>
<proteinExistence type="predicted"/>